<dbReference type="GO" id="GO:0016757">
    <property type="term" value="F:glycosyltransferase activity"/>
    <property type="evidence" value="ECO:0007669"/>
    <property type="project" value="UniProtKB-KW"/>
</dbReference>
<dbReference type="RefSeq" id="WP_231482256.1">
    <property type="nucleotide sequence ID" value="NZ_BAAAZO010000004.1"/>
</dbReference>
<dbReference type="SUPFAM" id="SSF53271">
    <property type="entry name" value="PRTase-like"/>
    <property type="match status" value="1"/>
</dbReference>
<dbReference type="Proteomes" id="UP001501074">
    <property type="component" value="Unassembled WGS sequence"/>
</dbReference>
<sequence length="173" mass="18730">MSSTEREILTWDLFGEASRELARDIAGSGFRPDMVIAVARGGLLPAGAISYALGVKAAGTLNVEFYSDIEETLPDPVVLEPLLDTDAIVGKNLLVVDDVADSGRTLDLVLELLRRHQPAQVRSAVLYTKPRTIVQPDFSWRETDRWINFPWSSKPPVVSGATSGDGETAPAVP</sequence>
<evidence type="ECO:0000256" key="1">
    <source>
        <dbReference type="ARBA" id="ARBA00022676"/>
    </source>
</evidence>
<keyword evidence="1 4" id="KW-0328">Glycosyltransferase</keyword>
<dbReference type="Gene3D" id="3.40.50.2020">
    <property type="match status" value="1"/>
</dbReference>
<feature type="domain" description="Phosphoribosyltransferase" evidence="3">
    <location>
        <begin position="7"/>
        <end position="152"/>
    </location>
</feature>
<dbReference type="InterPro" id="IPR000836">
    <property type="entry name" value="PRTase_dom"/>
</dbReference>
<evidence type="ECO:0000256" key="2">
    <source>
        <dbReference type="ARBA" id="ARBA00022679"/>
    </source>
</evidence>
<keyword evidence="5" id="KW-1185">Reference proteome</keyword>
<dbReference type="Pfam" id="PF00156">
    <property type="entry name" value="Pribosyltran"/>
    <property type="match status" value="1"/>
</dbReference>
<evidence type="ECO:0000259" key="3">
    <source>
        <dbReference type="Pfam" id="PF00156"/>
    </source>
</evidence>
<dbReference type="CDD" id="cd06223">
    <property type="entry name" value="PRTases_typeI"/>
    <property type="match status" value="1"/>
</dbReference>
<dbReference type="PANTHER" id="PTHR43363">
    <property type="entry name" value="HYPOXANTHINE PHOSPHORIBOSYLTRANSFERASE"/>
    <property type="match status" value="1"/>
</dbReference>
<keyword evidence="2" id="KW-0808">Transferase</keyword>
<organism evidence="4 5">
    <name type="scientific">Kineosporia mesophila</name>
    <dbReference type="NCBI Taxonomy" id="566012"/>
    <lineage>
        <taxon>Bacteria</taxon>
        <taxon>Bacillati</taxon>
        <taxon>Actinomycetota</taxon>
        <taxon>Actinomycetes</taxon>
        <taxon>Kineosporiales</taxon>
        <taxon>Kineosporiaceae</taxon>
        <taxon>Kineosporia</taxon>
    </lineage>
</organism>
<dbReference type="EMBL" id="BAAAZO010000004">
    <property type="protein sequence ID" value="GAA3610922.1"/>
    <property type="molecule type" value="Genomic_DNA"/>
</dbReference>
<name>A0ABP6ZL38_9ACTN</name>
<dbReference type="InterPro" id="IPR029057">
    <property type="entry name" value="PRTase-like"/>
</dbReference>
<proteinExistence type="predicted"/>
<comment type="caution">
    <text evidence="4">The sequence shown here is derived from an EMBL/GenBank/DDBJ whole genome shotgun (WGS) entry which is preliminary data.</text>
</comment>
<dbReference type="PANTHER" id="PTHR43363:SF1">
    <property type="entry name" value="HYPOXANTHINE-GUANINE PHOSPHORIBOSYLTRANSFERASE"/>
    <property type="match status" value="1"/>
</dbReference>
<reference evidence="5" key="1">
    <citation type="journal article" date="2019" name="Int. J. Syst. Evol. Microbiol.">
        <title>The Global Catalogue of Microorganisms (GCM) 10K type strain sequencing project: providing services to taxonomists for standard genome sequencing and annotation.</title>
        <authorList>
            <consortium name="The Broad Institute Genomics Platform"/>
            <consortium name="The Broad Institute Genome Sequencing Center for Infectious Disease"/>
            <person name="Wu L."/>
            <person name="Ma J."/>
        </authorList>
    </citation>
    <scope>NUCLEOTIDE SEQUENCE [LARGE SCALE GENOMIC DNA]</scope>
    <source>
        <strain evidence="5">JCM 16902</strain>
    </source>
</reference>
<gene>
    <name evidence="4" type="ORF">GCM10022223_28760</name>
</gene>
<accession>A0ABP6ZL38</accession>
<evidence type="ECO:0000313" key="5">
    <source>
        <dbReference type="Proteomes" id="UP001501074"/>
    </source>
</evidence>
<evidence type="ECO:0000313" key="4">
    <source>
        <dbReference type="EMBL" id="GAA3610922.1"/>
    </source>
</evidence>
<protein>
    <submittedName>
        <fullName evidence="4">Phosphoribosyltransferase</fullName>
    </submittedName>
</protein>